<feature type="region of interest" description="Disordered" evidence="1">
    <location>
        <begin position="140"/>
        <end position="182"/>
    </location>
</feature>
<dbReference type="Proteomes" id="UP001141552">
    <property type="component" value="Unassembled WGS sequence"/>
</dbReference>
<dbReference type="PANTHER" id="PTHR22734">
    <property type="entry name" value="U3 SMALL NUCLEOLAR RIBONUCLEOPROTEIN PROTEIN IMP4"/>
    <property type="match status" value="1"/>
</dbReference>
<dbReference type="EMBL" id="JAKUCV010003778">
    <property type="protein sequence ID" value="KAJ4837637.1"/>
    <property type="molecule type" value="Genomic_DNA"/>
</dbReference>
<dbReference type="Gene3D" id="3.40.50.10480">
    <property type="entry name" value="Probable brix-domain ribosomal biogenesis protein"/>
    <property type="match status" value="1"/>
</dbReference>
<accession>A0A9Q0FVZ6</accession>
<evidence type="ECO:0000313" key="3">
    <source>
        <dbReference type="EMBL" id="KAJ4837637.1"/>
    </source>
</evidence>
<reference evidence="3" key="1">
    <citation type="submission" date="2022-02" db="EMBL/GenBank/DDBJ databases">
        <authorList>
            <person name="Henning P.M."/>
            <person name="McCubbin A.G."/>
            <person name="Shore J.S."/>
        </authorList>
    </citation>
    <scope>NUCLEOTIDE SEQUENCE</scope>
    <source>
        <strain evidence="3">F60SS</strain>
        <tissue evidence="3">Leaves</tissue>
    </source>
</reference>
<dbReference type="GO" id="GO:0000470">
    <property type="term" value="P:maturation of LSU-rRNA"/>
    <property type="evidence" value="ECO:0007669"/>
    <property type="project" value="TreeGrafter"/>
</dbReference>
<feature type="region of interest" description="Disordered" evidence="1">
    <location>
        <begin position="1"/>
        <end position="25"/>
    </location>
</feature>
<keyword evidence="4" id="KW-1185">Reference proteome</keyword>
<feature type="non-terminal residue" evidence="3">
    <location>
        <position position="1"/>
    </location>
</feature>
<proteinExistence type="predicted"/>
<feature type="region of interest" description="Disordered" evidence="1">
    <location>
        <begin position="65"/>
        <end position="124"/>
    </location>
</feature>
<protein>
    <recommendedName>
        <fullName evidence="2">Brix domain-containing protein</fullName>
    </recommendedName>
</protein>
<feature type="domain" description="Brix" evidence="2">
    <location>
        <begin position="223"/>
        <end position="460"/>
    </location>
</feature>
<dbReference type="InterPro" id="IPR044281">
    <property type="entry name" value="IMP4/RPF1"/>
</dbReference>
<sequence length="483" mass="55828">VVGFPSLRDHRPIRKSQGPDGLPIYITTGRIGPSYVVWYPSSTPSHRPQTITPTPNPTKPLIFPPSNPFSKPSAVHRNQLHRERKKMGWKRKKGDDAGSISDDDEGGHARKEKRMKKKEEKAEVVKKREILPSMIKNKEKRSAVHAKLKHQKKVEKRKKQKAREAEEKRALELGEEPPARQVPRTIENTREPDETVCRPDDEELFAGNDADEFSAILKREFTPKILITTNRFNSSKGPALISELLTVIPNAHYHKRGTYELKKIVEYAKKKDFTSVVVVHCSRREPDGLLVIGLPEGPTAHFKLSRLVLRKDIKNHGRPTSHKPELVLNNFTTRLGHRVGRLIQSLFPQDPEFKGRRVVTFHNQRDFIFFRHHRCAFVANKCYFNLTGDDCLLSINIWFHCCFLRYIFEAKENKQSDSKAVKDKEGKEGKITEQKMVARLQECGPRFTLKLRSLQHGTFDTKGGEYEWVHKPEMDTSRRRFFL</sequence>
<evidence type="ECO:0000313" key="4">
    <source>
        <dbReference type="Proteomes" id="UP001141552"/>
    </source>
</evidence>
<dbReference type="SMART" id="SM00879">
    <property type="entry name" value="Brix"/>
    <property type="match status" value="1"/>
</dbReference>
<feature type="compositionally biased region" description="Basic residues" evidence="1">
    <location>
        <begin position="143"/>
        <end position="161"/>
    </location>
</feature>
<feature type="compositionally biased region" description="Basic residues" evidence="1">
    <location>
        <begin position="78"/>
        <end position="92"/>
    </location>
</feature>
<dbReference type="PROSITE" id="PS50833">
    <property type="entry name" value="BRIX"/>
    <property type="match status" value="1"/>
</dbReference>
<dbReference type="AlphaFoldDB" id="A0A9Q0FVZ6"/>
<comment type="caution">
    <text evidence="3">The sequence shown here is derived from an EMBL/GenBank/DDBJ whole genome shotgun (WGS) entry which is preliminary data.</text>
</comment>
<evidence type="ECO:0000259" key="2">
    <source>
        <dbReference type="PROSITE" id="PS50833"/>
    </source>
</evidence>
<dbReference type="PANTHER" id="PTHR22734:SF3">
    <property type="entry name" value="RIBOSOME PRODUCTION FACTOR 1"/>
    <property type="match status" value="1"/>
</dbReference>
<dbReference type="GO" id="GO:0000460">
    <property type="term" value="P:maturation of 5.8S rRNA"/>
    <property type="evidence" value="ECO:0007669"/>
    <property type="project" value="TreeGrafter"/>
</dbReference>
<dbReference type="OrthoDB" id="10253204at2759"/>
<dbReference type="InterPro" id="IPR007109">
    <property type="entry name" value="Brix"/>
</dbReference>
<dbReference type="GO" id="GO:0030687">
    <property type="term" value="C:preribosome, large subunit precursor"/>
    <property type="evidence" value="ECO:0007669"/>
    <property type="project" value="TreeGrafter"/>
</dbReference>
<dbReference type="FunFam" id="3.40.50.10480:FF:000004">
    <property type="entry name" value="Ribosome production factor 1"/>
    <property type="match status" value="1"/>
</dbReference>
<organism evidence="3 4">
    <name type="scientific">Turnera subulata</name>
    <dbReference type="NCBI Taxonomy" id="218843"/>
    <lineage>
        <taxon>Eukaryota</taxon>
        <taxon>Viridiplantae</taxon>
        <taxon>Streptophyta</taxon>
        <taxon>Embryophyta</taxon>
        <taxon>Tracheophyta</taxon>
        <taxon>Spermatophyta</taxon>
        <taxon>Magnoliopsida</taxon>
        <taxon>eudicotyledons</taxon>
        <taxon>Gunneridae</taxon>
        <taxon>Pentapetalae</taxon>
        <taxon>rosids</taxon>
        <taxon>fabids</taxon>
        <taxon>Malpighiales</taxon>
        <taxon>Passifloraceae</taxon>
        <taxon>Turnera</taxon>
    </lineage>
</organism>
<evidence type="ECO:0000256" key="1">
    <source>
        <dbReference type="SAM" id="MobiDB-lite"/>
    </source>
</evidence>
<reference evidence="3" key="2">
    <citation type="journal article" date="2023" name="Plants (Basel)">
        <title>Annotation of the Turnera subulata (Passifloraceae) Draft Genome Reveals the S-Locus Evolved after the Divergence of Turneroideae from Passifloroideae in a Stepwise Manner.</title>
        <authorList>
            <person name="Henning P.M."/>
            <person name="Roalson E.H."/>
            <person name="Mir W."/>
            <person name="McCubbin A.G."/>
            <person name="Shore J.S."/>
        </authorList>
    </citation>
    <scope>NUCLEOTIDE SEQUENCE</scope>
    <source>
        <strain evidence="3">F60SS</strain>
    </source>
</reference>
<gene>
    <name evidence="3" type="ORF">Tsubulata_043091</name>
</gene>
<name>A0A9Q0FVZ6_9ROSI</name>
<dbReference type="GO" id="GO:0005730">
    <property type="term" value="C:nucleolus"/>
    <property type="evidence" value="ECO:0007669"/>
    <property type="project" value="TreeGrafter"/>
</dbReference>
<dbReference type="SUPFAM" id="SSF52954">
    <property type="entry name" value="Class II aaRS ABD-related"/>
    <property type="match status" value="1"/>
</dbReference>
<dbReference type="Pfam" id="PF04427">
    <property type="entry name" value="Brix"/>
    <property type="match status" value="1"/>
</dbReference>
<dbReference type="GO" id="GO:0042134">
    <property type="term" value="F:rRNA primary transcript binding"/>
    <property type="evidence" value="ECO:0007669"/>
    <property type="project" value="InterPro"/>
</dbReference>
<feature type="compositionally biased region" description="Basic and acidic residues" evidence="1">
    <location>
        <begin position="162"/>
        <end position="172"/>
    </location>
</feature>